<feature type="compositionally biased region" description="Basic residues" evidence="2">
    <location>
        <begin position="244"/>
        <end position="262"/>
    </location>
</feature>
<keyword evidence="6" id="KW-1267">Proteomics identification</keyword>
<dbReference type="PeptideAtlas" id="A0AAQ5BGE0"/>
<feature type="region of interest" description="Disordered" evidence="2">
    <location>
        <begin position="122"/>
        <end position="271"/>
    </location>
</feature>
<sequence length="353" mass="39178">MPRAQLPEDSSAVDMDILFPLHSVIETELCPSPIPQIIHFVLFIVFSLVILIILCPYIPREPSSVPPREEDSENDQAEVGEWLRIGNKYITLKDCRILLKELENLEVYTFLLEKRLKKLSREGSSHHLPRQVRPGPVYKPAPARNHRPRGGRGKASPTSFHVSPRAPPAPLASMPSSVPKTSIESLGSPSSLSSSQASEPLCPLKHPSHRPPASTLSPNPTSSTESLGYLSSLSSSQPPEPLRPLKHPSHKPHGRSPPRRRNPGWVSWSDSMQADSETDAIICPMCKAPERSCPHTWWVPSSPRVIRGVGRCSDPNLGLSWRQEAARAWCHCTSSQYPFEHPNLPTHLPKASF</sequence>
<feature type="compositionally biased region" description="Low complexity" evidence="2">
    <location>
        <begin position="222"/>
        <end position="237"/>
    </location>
</feature>
<feature type="compositionally biased region" description="Low complexity" evidence="2">
    <location>
        <begin position="171"/>
        <end position="198"/>
    </location>
</feature>
<keyword evidence="3" id="KW-0812">Transmembrane</keyword>
<protein>
    <submittedName>
        <fullName evidence="4">Uncharacterized protein</fullName>
    </submittedName>
</protein>
<keyword evidence="3" id="KW-1133">Transmembrane helix</keyword>
<dbReference type="PANTHER" id="PTHR21859:SF58">
    <property type="entry name" value="SPERMATOGENESIS-ASSOCIATED PROTEIN 31E1"/>
    <property type="match status" value="1"/>
</dbReference>
<keyword evidence="5" id="KW-1185">Reference proteome</keyword>
<reference evidence="4" key="4">
    <citation type="submission" date="2025-08" db="UniProtKB">
        <authorList>
            <consortium name="Ensembl"/>
        </authorList>
    </citation>
    <scope>IDENTIFICATION</scope>
</reference>
<dbReference type="Ensembl" id="ENST00000505650.3">
    <property type="protein sequence ID" value="ENSP00000518890.1"/>
    <property type="gene ID" value="ENSG00000251545.3"/>
</dbReference>
<comment type="similarity">
    <text evidence="1">Belongs to the SPATA31 family.</text>
</comment>
<reference evidence="4 5" key="3">
    <citation type="journal article" date="2004" name="Nature">
        <title>Finishing the euchromatic sequence of the human genome.</title>
        <authorList>
            <consortium name="International Human Genome Sequencing Consortium"/>
        </authorList>
    </citation>
    <scope>NUCLEOTIDE SEQUENCE [LARGE SCALE GENOMIC DNA]</scope>
</reference>
<gene>
    <name evidence="4" type="primary">LOC100289470</name>
</gene>
<name>A0AAQ5BGE0_HUMAN</name>
<evidence type="ECO:0007829" key="6">
    <source>
        <dbReference type="PeptideAtlas" id="A0AAQ5BGE0"/>
    </source>
</evidence>
<evidence type="ECO:0000313" key="5">
    <source>
        <dbReference type="Proteomes" id="UP000005640"/>
    </source>
</evidence>
<evidence type="ECO:0000256" key="3">
    <source>
        <dbReference type="SAM" id="Phobius"/>
    </source>
</evidence>
<keyword evidence="3" id="KW-0472">Membrane</keyword>
<feature type="transmembrane region" description="Helical" evidence="3">
    <location>
        <begin position="37"/>
        <end position="58"/>
    </location>
</feature>
<proteinExistence type="evidence at protein level"/>
<dbReference type="Proteomes" id="UP000005640">
    <property type="component" value="Chromosome 5"/>
</dbReference>
<dbReference type="GeneTree" id="ENSGT00950000183043"/>
<evidence type="ECO:0000256" key="2">
    <source>
        <dbReference type="SAM" id="MobiDB-lite"/>
    </source>
</evidence>
<dbReference type="AlphaFoldDB" id="A0AAQ5BGE0"/>
<evidence type="ECO:0000256" key="1">
    <source>
        <dbReference type="ARBA" id="ARBA00035009"/>
    </source>
</evidence>
<evidence type="ECO:0000313" key="4">
    <source>
        <dbReference type="Ensembl" id="ENSP00000518890.1"/>
    </source>
</evidence>
<accession>A0AAQ5BGE0</accession>
<reference evidence="4 5" key="2">
    <citation type="journal article" date="2004" name="Nature">
        <title>The DNA sequence and comparative analysis of human chromosome 5.</title>
        <authorList>
            <person name="Schmutz J."/>
            <person name="Martin J."/>
            <person name="Terry A."/>
            <person name="Couronne O."/>
            <person name="Grimwood J."/>
            <person name="Lowry S."/>
            <person name="Gordon L.A."/>
            <person name="Scott D."/>
            <person name="Xie G."/>
            <person name="Huang W."/>
            <person name="Hellsten U."/>
            <person name="Tran-Gyamfi M."/>
            <person name="She X."/>
            <person name="Prabhakar S."/>
            <person name="Aerts A."/>
            <person name="Altherr M."/>
            <person name="Bajorek E."/>
            <person name="Black S."/>
            <person name="Branscomb E."/>
            <person name="Caoile C."/>
            <person name="Challacombe J.F."/>
            <person name="Chan Y.M."/>
            <person name="Denys M."/>
            <person name="Detter J.C."/>
            <person name="Escobar J."/>
            <person name="Flowers D."/>
            <person name="Fotopulos D."/>
            <person name="Glavina T."/>
            <person name="Gomez M."/>
            <person name="Gonzales E."/>
            <person name="Goodstein D."/>
            <person name="Grigoriev I."/>
            <person name="Groza M."/>
            <person name="Hammon N."/>
            <person name="Hawkins T."/>
            <person name="Haydu L."/>
            <person name="Israni S."/>
            <person name="Jett J."/>
            <person name="Kadner K."/>
            <person name="Kimball H."/>
            <person name="Kobayashi A."/>
            <person name="Lopez F."/>
            <person name="Lou Y."/>
            <person name="Martinez D."/>
            <person name="Medina C."/>
            <person name="Morgan J."/>
            <person name="Nandkeshwar R."/>
            <person name="Noonan J.P."/>
            <person name="Pitluck S."/>
            <person name="Pollard M."/>
            <person name="Predki P."/>
            <person name="Priest J."/>
            <person name="Ramirez L."/>
            <person name="Retterer J."/>
            <person name="Rodriguez A."/>
            <person name="Rogers S."/>
            <person name="Salamov A."/>
            <person name="Salazar A."/>
            <person name="Thayer N."/>
            <person name="Tice H."/>
            <person name="Tsai M."/>
            <person name="Ustaszewska A."/>
            <person name="Vo N."/>
            <person name="Wheeler J."/>
            <person name="Wu K."/>
            <person name="Yang J."/>
            <person name="Dickson M."/>
            <person name="Cheng J.F."/>
            <person name="Eichler E.E."/>
            <person name="Olsen A."/>
            <person name="Pennacchio L.A."/>
            <person name="Rokhsar D.S."/>
            <person name="Richardson P."/>
            <person name="Lucas S.M."/>
            <person name="Myers R.M."/>
            <person name="Rubin E.M."/>
        </authorList>
    </citation>
    <scope>NUCLEOTIDE SEQUENCE [LARGE SCALE GENOMIC DNA]</scope>
</reference>
<dbReference type="EMBL" id="AC136628">
    <property type="status" value="NOT_ANNOTATED_CDS"/>
    <property type="molecule type" value="Genomic_DNA"/>
</dbReference>
<reference evidence="4" key="5">
    <citation type="submission" date="2025-09" db="UniProtKB">
        <authorList>
            <consortium name="Ensembl"/>
        </authorList>
    </citation>
    <scope>IDENTIFICATION</scope>
</reference>
<dbReference type="PANTHER" id="PTHR21859">
    <property type="entry name" value="ACROSOME-SPECIFIC PROTEIN"/>
    <property type="match status" value="1"/>
</dbReference>
<dbReference type="GeneCards" id="LOC100289470"/>
<organism evidence="4 5">
    <name type="scientific">Homo sapiens</name>
    <name type="common">Human</name>
    <dbReference type="NCBI Taxonomy" id="9606"/>
    <lineage>
        <taxon>Eukaryota</taxon>
        <taxon>Metazoa</taxon>
        <taxon>Chordata</taxon>
        <taxon>Craniata</taxon>
        <taxon>Vertebrata</taxon>
        <taxon>Euteleostomi</taxon>
        <taxon>Mammalia</taxon>
        <taxon>Eutheria</taxon>
        <taxon>Euarchontoglires</taxon>
        <taxon>Primates</taxon>
        <taxon>Haplorrhini</taxon>
        <taxon>Catarrhini</taxon>
        <taxon>Hominidae</taxon>
        <taxon>Homo</taxon>
    </lineage>
</organism>
<reference evidence="4 5" key="1">
    <citation type="journal article" date="2001" name="Nature">
        <title>Initial sequencing and analysis of the human genome.</title>
        <authorList>
            <consortium name="International Human Genome Sequencing Consortium"/>
            <person name="Lander E.S."/>
            <person name="Linton L.M."/>
            <person name="Birren B."/>
            <person name="Nusbaum C."/>
            <person name="Zody M.C."/>
            <person name="Baldwin J."/>
            <person name="Devon K."/>
            <person name="Dewar K."/>
            <person name="Doyle M."/>
            <person name="FitzHugh W."/>
            <person name="Funke R."/>
            <person name="Gage D."/>
            <person name="Harris K."/>
            <person name="Heaford A."/>
            <person name="Howland J."/>
            <person name="Kann L."/>
            <person name="Lehoczky J."/>
            <person name="LeVine R."/>
            <person name="McEwan P."/>
            <person name="McKernan K."/>
            <person name="Meldrim J."/>
            <person name="Mesirov J.P."/>
            <person name="Miranda C."/>
            <person name="Morris W."/>
            <person name="Naylor J."/>
            <person name="Raymond C."/>
            <person name="Rosetti M."/>
            <person name="Santos R."/>
            <person name="Sheridan A."/>
            <person name="Sougnez C."/>
            <person name="Stange-Thomann N."/>
            <person name="Stojanovic N."/>
            <person name="Subramanian A."/>
            <person name="Wyman D."/>
            <person name="Rogers J."/>
            <person name="Sulston J."/>
            <person name="Ainscough R."/>
            <person name="Beck S."/>
            <person name="Bentley D."/>
            <person name="Burton J."/>
            <person name="Clee C."/>
            <person name="Carter N."/>
            <person name="Coulson A."/>
            <person name="Deadman R."/>
            <person name="Deloukas P."/>
            <person name="Dunham A."/>
            <person name="Dunham I."/>
            <person name="Durbin R."/>
            <person name="French L."/>
            <person name="Grafham D."/>
            <person name="Gregory S."/>
            <person name="Hubbard T."/>
            <person name="Humphray S."/>
            <person name="Hunt A."/>
            <person name="Jones M."/>
            <person name="Lloyd C."/>
            <person name="McMurray A."/>
            <person name="Matthews L."/>
            <person name="Mercer S."/>
            <person name="Milne S."/>
            <person name="Mullikin J.C."/>
            <person name="Mungall A."/>
            <person name="Plumb R."/>
            <person name="Ross M."/>
            <person name="Shownkeen R."/>
            <person name="Sims S."/>
            <person name="Waterston R.H."/>
            <person name="Wilson R.K."/>
            <person name="Hillier L.W."/>
            <person name="McPherson J.D."/>
            <person name="Marra M.A."/>
            <person name="Mardis E.R."/>
            <person name="Fulton L.A."/>
            <person name="Chinwalla A.T."/>
            <person name="Pepin K.H."/>
            <person name="Gish W.R."/>
            <person name="Chissoe S.L."/>
            <person name="Wendl M.C."/>
            <person name="Delehaunty K.D."/>
            <person name="Miner T.L."/>
            <person name="Delehaunty A."/>
            <person name="Kramer J.B."/>
            <person name="Cook L.L."/>
            <person name="Fulton R.S."/>
            <person name="Johnson D.L."/>
            <person name="Minx P.J."/>
            <person name="Clifton S.W."/>
            <person name="Hawkins T."/>
            <person name="Branscomb E."/>
            <person name="Predki P."/>
            <person name="Richardson P."/>
            <person name="Wenning S."/>
            <person name="Slezak T."/>
            <person name="Doggett N."/>
            <person name="Cheng J.F."/>
            <person name="Olsen A."/>
            <person name="Lucas S."/>
            <person name="Elkin C."/>
            <person name="Uberbacher E."/>
            <person name="Frazier M."/>
            <person name="Gibbs R.A."/>
            <person name="Muzny D.M."/>
            <person name="Scherer S.E."/>
            <person name="Bouck J.B."/>
            <person name="Sodergren E.J."/>
            <person name="Worley K.C."/>
            <person name="Rives C.M."/>
            <person name="Gorrell J.H."/>
            <person name="Metzker M.L."/>
            <person name="Naylor S.L."/>
            <person name="Kucherlapati R.S."/>
            <person name="Nelson D.L."/>
            <person name="Weinstock G.M."/>
            <person name="Sakaki Y."/>
            <person name="Fujiyama A."/>
            <person name="Hattori M."/>
            <person name="Yada T."/>
            <person name="Toyoda A."/>
            <person name="Itoh T."/>
            <person name="Kawagoe C."/>
            <person name="Watanabe H."/>
            <person name="Totoki Y."/>
            <person name="Taylor T."/>
            <person name="Weissenbach J."/>
            <person name="Heilig R."/>
            <person name="Saurin W."/>
            <person name="Artiguenave F."/>
            <person name="Brottier P."/>
            <person name="Bruls T."/>
            <person name="Pelletier E."/>
            <person name="Robert C."/>
            <person name="Wincker P."/>
            <person name="Smith D.R."/>
            <person name="Doucette-Stamm L."/>
            <person name="Rubenfield M."/>
            <person name="Weinstock K."/>
            <person name="Lee H.M."/>
            <person name="Dubois J."/>
            <person name="Rosenthal A."/>
            <person name="Platzer M."/>
            <person name="Nyakatura G."/>
            <person name="Taudien S."/>
            <person name="Rump A."/>
            <person name="Yang H."/>
            <person name="Yu J."/>
            <person name="Wang J."/>
            <person name="Huang G."/>
            <person name="Gu J."/>
            <person name="Hood L."/>
            <person name="Rowen L."/>
            <person name="Madan A."/>
            <person name="Qin S."/>
            <person name="Davis R.W."/>
            <person name="Federspiel N.A."/>
            <person name="Abola A.P."/>
            <person name="Proctor M.J."/>
            <person name="Myers R.M."/>
            <person name="Schmutz J."/>
            <person name="Dickson M."/>
            <person name="Grimwood J."/>
            <person name="Cox D.R."/>
            <person name="Olson M.V."/>
            <person name="Kaul R."/>
            <person name="Raymond C."/>
            <person name="Shimizu N."/>
            <person name="Kawasaki K."/>
            <person name="Minoshima S."/>
            <person name="Evans G.A."/>
            <person name="Athanasiou M."/>
            <person name="Schultz R."/>
            <person name="Roe B.A."/>
            <person name="Chen F."/>
            <person name="Pan H."/>
            <person name="Ramser J."/>
            <person name="Lehrach H."/>
            <person name="Reinhardt R."/>
            <person name="McCombie W.R."/>
            <person name="de la Bastide M."/>
            <person name="Dedhia N."/>
            <person name="Blocker H."/>
            <person name="Hornischer K."/>
            <person name="Nordsiek G."/>
            <person name="Agarwala R."/>
            <person name="Aravind L."/>
            <person name="Bailey J.A."/>
            <person name="Bateman A."/>
            <person name="Batzoglou S."/>
            <person name="Birney E."/>
            <person name="Bork P."/>
            <person name="Brown D.G."/>
            <person name="Burge C.B."/>
            <person name="Cerutti L."/>
            <person name="Chen H.C."/>
            <person name="Church D."/>
            <person name="Clamp M."/>
            <person name="Copley R.R."/>
            <person name="Doerks T."/>
            <person name="Eddy S.R."/>
            <person name="Eichler E.E."/>
            <person name="Furey T.S."/>
            <person name="Galagan J."/>
            <person name="Gilbert J.G."/>
            <person name="Harmon C."/>
            <person name="Hayashizaki Y."/>
            <person name="Haussler D."/>
            <person name="Hermjakob H."/>
            <person name="Hokamp K."/>
            <person name="Jang W."/>
            <person name="Johnson L.S."/>
            <person name="Jones T.A."/>
            <person name="Kasif S."/>
            <person name="Kaspryzk A."/>
            <person name="Kennedy S."/>
            <person name="Kent W.J."/>
            <person name="Kitts P."/>
            <person name="Koonin E.V."/>
            <person name="Korf I."/>
            <person name="Kulp D."/>
            <person name="Lancet D."/>
            <person name="Lowe T.M."/>
            <person name="McLysaght A."/>
            <person name="Mikkelsen T."/>
            <person name="Moran J.V."/>
            <person name="Mulder N."/>
            <person name="Pollara V.J."/>
            <person name="Ponting C.P."/>
            <person name="Schuler G."/>
            <person name="Schultz J."/>
            <person name="Slater G."/>
            <person name="Smit A.F."/>
            <person name="Stupka E."/>
            <person name="Szustakowski J."/>
            <person name="Thierry-Mieg D."/>
            <person name="Thierry-Mieg J."/>
            <person name="Wagner L."/>
            <person name="Wallis J."/>
            <person name="Wheeler R."/>
            <person name="Williams A."/>
            <person name="Wolf Y.I."/>
            <person name="Wolfe K.H."/>
            <person name="Yang S.P."/>
            <person name="Yeh R.F."/>
            <person name="Collins F."/>
            <person name="Guyer M.S."/>
            <person name="Peterson J."/>
            <person name="Felsenfeld A."/>
            <person name="Wetterstrand K.A."/>
            <person name="Patrinos A."/>
            <person name="Morgan M.J."/>
            <person name="de Jong P."/>
            <person name="Catanese J.J."/>
            <person name="Osoegawa K."/>
            <person name="Shizuya H."/>
            <person name="Choi S."/>
            <person name="Chen Y.J."/>
        </authorList>
    </citation>
    <scope>NUCLEOTIDE SEQUENCE [LARGE SCALE GENOMIC DNA]</scope>
</reference>